<evidence type="ECO:0000256" key="2">
    <source>
        <dbReference type="ARBA" id="ARBA00022679"/>
    </source>
</evidence>
<dbReference type="PANTHER" id="PTHR43464:SF19">
    <property type="entry name" value="UBIQUINONE BIOSYNTHESIS O-METHYLTRANSFERASE, MITOCHONDRIAL"/>
    <property type="match status" value="1"/>
</dbReference>
<dbReference type="NCBIfam" id="TIGR01983">
    <property type="entry name" value="UbiG"/>
    <property type="match status" value="1"/>
</dbReference>
<feature type="binding site" evidence="5">
    <location>
        <position position="199"/>
    </location>
    <ligand>
        <name>Mg(2+)</name>
        <dbReference type="ChEBI" id="CHEBI:18420"/>
    </ligand>
</feature>
<dbReference type="UniPathway" id="UPA00232"/>
<name>J7S4E6_NAUDC</name>
<dbReference type="eggNOG" id="KOG1270">
    <property type="taxonomic scope" value="Eukaryota"/>
</dbReference>
<dbReference type="EC" id="2.1.1.64" evidence="5"/>
<reference evidence="6 7" key="1">
    <citation type="journal article" date="2011" name="Proc. Natl. Acad. Sci. U.S.A.">
        <title>Evolutionary erosion of yeast sex chromosomes by mating-type switching accidents.</title>
        <authorList>
            <person name="Gordon J.L."/>
            <person name="Armisen D."/>
            <person name="Proux-Wera E."/>
            <person name="Oheigeartaigh S.S."/>
            <person name="Byrne K.P."/>
            <person name="Wolfe K.H."/>
        </authorList>
    </citation>
    <scope>NUCLEOTIDE SEQUENCE [LARGE SCALE GENOMIC DNA]</scope>
    <source>
        <strain evidence="7">ATCC 10597 / BCRC 20456 / CBS 421 / NBRC 0211 / NRRL Y-12639</strain>
    </source>
</reference>
<evidence type="ECO:0000313" key="6">
    <source>
        <dbReference type="EMBL" id="CCK73411.1"/>
    </source>
</evidence>
<proteinExistence type="inferred from homology"/>
<dbReference type="RefSeq" id="XP_003980087.1">
    <property type="nucleotide sequence ID" value="XM_003980038.1"/>
</dbReference>
<evidence type="ECO:0000256" key="5">
    <source>
        <dbReference type="HAMAP-Rule" id="MF_03190"/>
    </source>
</evidence>
<dbReference type="EC" id="2.1.1.114" evidence="5"/>
<gene>
    <name evidence="6" type="primary">NDAI0G04260</name>
    <name evidence="5" type="synonym">COQ3</name>
    <name evidence="6" type="ordered locus">NDAI_0G04260</name>
</gene>
<dbReference type="HOGENOM" id="CLU_042432_3_0_1"/>
<dbReference type="SUPFAM" id="SSF53335">
    <property type="entry name" value="S-adenosyl-L-methionine-dependent methyltransferases"/>
    <property type="match status" value="1"/>
</dbReference>
<evidence type="ECO:0000256" key="3">
    <source>
        <dbReference type="ARBA" id="ARBA00022688"/>
    </source>
</evidence>
<comment type="function">
    <text evidence="5">O-methyltransferase required for two non-consecutive steps during ubiquinone biosynthesis. Catalyzes the 2 O-methylation of 3,4-dihydroxy-5-(all-trans-polyprenyl)benzoic acid into 4-hydroxy-3-methoxy-5-(all-trans-polyprenyl)benzoic acid. Also catalyzes the last step of ubiquinone biosynthesis by mediating methylation of 3-demethylubiquinone into ubiquinone. Also able to mediate the methylation of 3-demethylubiquinol into ubiquinol.</text>
</comment>
<dbReference type="GO" id="GO:0046872">
    <property type="term" value="F:metal ion binding"/>
    <property type="evidence" value="ECO:0007669"/>
    <property type="project" value="UniProtKB-KW"/>
</dbReference>
<dbReference type="GO" id="GO:0010420">
    <property type="term" value="F:polyprenyldihydroxybenzoate methyltransferase activity"/>
    <property type="evidence" value="ECO:0007669"/>
    <property type="project" value="UniProtKB-UniRule"/>
</dbReference>
<dbReference type="CDD" id="cd02440">
    <property type="entry name" value="AdoMet_MTases"/>
    <property type="match status" value="1"/>
</dbReference>
<dbReference type="Pfam" id="PF13489">
    <property type="entry name" value="Methyltransf_23"/>
    <property type="match status" value="1"/>
</dbReference>
<dbReference type="PANTHER" id="PTHR43464">
    <property type="entry name" value="METHYLTRANSFERASE"/>
    <property type="match status" value="1"/>
</dbReference>
<dbReference type="OMA" id="LASRWWD"/>
<comment type="catalytic activity">
    <reaction evidence="5">
        <text>a 3,4-dihydroxy-5-(all-trans-polyprenyl)benzoate + S-adenosyl-L-methionine = a 4-hydroxy-3-methoxy-5-(all-trans-polyprenyl)benzoate + S-adenosyl-L-homocysteine + H(+)</text>
        <dbReference type="Rhea" id="RHEA:44452"/>
        <dbReference type="Rhea" id="RHEA-COMP:10930"/>
        <dbReference type="Rhea" id="RHEA-COMP:10931"/>
        <dbReference type="ChEBI" id="CHEBI:15378"/>
        <dbReference type="ChEBI" id="CHEBI:57856"/>
        <dbReference type="ChEBI" id="CHEBI:59789"/>
        <dbReference type="ChEBI" id="CHEBI:64694"/>
        <dbReference type="ChEBI" id="CHEBI:84443"/>
        <dbReference type="EC" id="2.1.1.114"/>
    </reaction>
</comment>
<keyword evidence="2 5" id="KW-0808">Transferase</keyword>
<dbReference type="KEGG" id="ndi:NDAI_0G04260"/>
<keyword evidence="5" id="KW-0999">Mitochondrion inner membrane</keyword>
<dbReference type="GO" id="GO:0031314">
    <property type="term" value="C:extrinsic component of mitochondrial inner membrane"/>
    <property type="evidence" value="ECO:0007669"/>
    <property type="project" value="UniProtKB-UniRule"/>
</dbReference>
<dbReference type="InterPro" id="IPR029063">
    <property type="entry name" value="SAM-dependent_MTases_sf"/>
</dbReference>
<evidence type="ECO:0000256" key="1">
    <source>
        <dbReference type="ARBA" id="ARBA00022603"/>
    </source>
</evidence>
<dbReference type="STRING" id="1071378.J7S4E6"/>
<dbReference type="AlphaFoldDB" id="J7S4E6"/>
<dbReference type="Proteomes" id="UP000000689">
    <property type="component" value="Chromosome 7"/>
</dbReference>
<keyword evidence="7" id="KW-1185">Reference proteome</keyword>
<feature type="binding site" evidence="5">
    <location>
        <position position="129"/>
    </location>
    <ligand>
        <name>S-adenosyl-L-methionine</name>
        <dbReference type="ChEBI" id="CHEBI:59789"/>
    </ligand>
</feature>
<dbReference type="GO" id="GO:0032259">
    <property type="term" value="P:methylation"/>
    <property type="evidence" value="ECO:0007669"/>
    <property type="project" value="UniProtKB-KW"/>
</dbReference>
<protein>
    <recommendedName>
        <fullName evidence="5">Ubiquinone biosynthesis O-methyltransferase, mitochondrial</fullName>
    </recommendedName>
    <alternativeName>
        <fullName evidence="5">3,4-dihydroxy-5-hexaprenylbenzoate methyltransferase</fullName>
    </alternativeName>
    <alternativeName>
        <fullName evidence="5">3-demethylubiquinol 3-O-methyltransferase</fullName>
    </alternativeName>
    <alternativeName>
        <fullName evidence="5">3-demethylubiquinone 3-O-methyltransferase</fullName>
    </alternativeName>
    <alternativeName>
        <fullName evidence="5">3-demethylubiquinone-6 3-O-methyltransferase</fullName>
    </alternativeName>
    <alternativeName>
        <fullName evidence="5">Hexaprenyldihydroxybenzoate methyltransferase</fullName>
    </alternativeName>
    <alternativeName>
        <fullName evidence="5">Polyprenyldihydroxybenzoate methyltransferase</fullName>
        <shortName evidence="5">DHHB methyltransferase</shortName>
        <shortName evidence="5">DHHB-MT</shortName>
        <shortName evidence="5">DHHB-MTase</shortName>
        <ecNumber evidence="5">2.1.1.-</ecNumber>
        <ecNumber evidence="5">2.1.1.114</ecNumber>
        <ecNumber evidence="5">2.1.1.64</ecNumber>
    </alternativeName>
</protein>
<dbReference type="EMBL" id="HE580273">
    <property type="protein sequence ID" value="CCK73411.1"/>
    <property type="molecule type" value="Genomic_DNA"/>
</dbReference>
<sequence>MLQRTQFLKRILTLNRLNRIQLRCSSTGTTSDEVSHFESLASTWWDVNGSQAILHRMNLARLDFVQRIIRNSIALNEEPTKASQDDVYIPGYNYKAFFPKEVSNAVSQDIRMTASSKLQKMKLNVLDVGCGGGILSESMGRLPFIKHVTGIDLAPDCITVAKSHARSDPLLQGKVSYHVKSLENVKGKFDIVTCFEMLEHVDHPEAILNHAWKRLNKEGILFISTINKDLVSWFTTIFVAENILGIVPRGTHHLSKYVNSKDIVQWFQKNEGSKYELLDLKGTMFIPIKGWVEHDCPNVGNYIMAIRKE</sequence>
<dbReference type="GO" id="GO:0061542">
    <property type="term" value="F:3-demethylubiquinol 3-O-methyltransferase activity"/>
    <property type="evidence" value="ECO:0007669"/>
    <property type="project" value="UniProtKB-UniRule"/>
</dbReference>
<accession>J7S4E6</accession>
<dbReference type="InterPro" id="IPR010233">
    <property type="entry name" value="UbiG_MeTrfase"/>
</dbReference>
<dbReference type="HAMAP" id="MF_00472">
    <property type="entry name" value="UbiG"/>
    <property type="match status" value="1"/>
</dbReference>
<organism evidence="6 7">
    <name type="scientific">Naumovozyma dairenensis (strain ATCC 10597 / BCRC 20456 / CBS 421 / NBRC 0211 / NRRL Y-12639)</name>
    <name type="common">Saccharomyces dairenensis</name>
    <dbReference type="NCBI Taxonomy" id="1071378"/>
    <lineage>
        <taxon>Eukaryota</taxon>
        <taxon>Fungi</taxon>
        <taxon>Dikarya</taxon>
        <taxon>Ascomycota</taxon>
        <taxon>Saccharomycotina</taxon>
        <taxon>Saccharomycetes</taxon>
        <taxon>Saccharomycetales</taxon>
        <taxon>Saccharomycetaceae</taxon>
        <taxon>Naumovozyma</taxon>
    </lineage>
</organism>
<comment type="subunit">
    <text evidence="5">Component of a multi-subunit COQ enzyme complex, composed of at least COQ3, COQ4, COQ5, COQ6, COQ7 and COQ9.</text>
</comment>
<comment type="subcellular location">
    <subcellularLocation>
        <location evidence="5">Mitochondrion inner membrane</location>
        <topology evidence="5">Peripheral membrane protein</topology>
        <orientation evidence="5">Matrix side</orientation>
    </subcellularLocation>
</comment>
<comment type="similarity">
    <text evidence="5">Belongs to the class I-like SAM-binding methyltransferase superfamily. UbiG/COQ3 family.</text>
</comment>
<feature type="binding site" evidence="5">
    <location>
        <position position="61"/>
    </location>
    <ligand>
        <name>S-adenosyl-L-methionine</name>
        <dbReference type="ChEBI" id="CHEBI:59789"/>
    </ligand>
</feature>
<comment type="catalytic activity">
    <reaction evidence="5">
        <text>a 3-demethylubiquinone + S-adenosyl-L-methionine = a ubiquinone + S-adenosyl-L-homocysteine</text>
        <dbReference type="Rhea" id="RHEA:81215"/>
        <dbReference type="Rhea" id="RHEA-COMP:9565"/>
        <dbReference type="Rhea" id="RHEA-COMP:19654"/>
        <dbReference type="ChEBI" id="CHEBI:16389"/>
        <dbReference type="ChEBI" id="CHEBI:57856"/>
        <dbReference type="ChEBI" id="CHEBI:59789"/>
        <dbReference type="ChEBI" id="CHEBI:231825"/>
    </reaction>
</comment>
<dbReference type="GO" id="GO:0120537">
    <property type="term" value="F:3-demethylubiquinone 3-O-methyltransferase activity"/>
    <property type="evidence" value="ECO:0007669"/>
    <property type="project" value="RHEA"/>
</dbReference>
<comment type="pathway">
    <text evidence="5">Cofactor biosynthesis; ubiquinone biosynthesis.</text>
</comment>
<dbReference type="EC" id="2.1.1.-" evidence="5"/>
<comment type="cofactor">
    <cofactor evidence="5">
        <name>Mg(2+)</name>
        <dbReference type="ChEBI" id="CHEBI:18420"/>
    </cofactor>
</comment>
<dbReference type="GeneID" id="13926891"/>
<keyword evidence="5" id="KW-0460">Magnesium</keyword>
<keyword evidence="5" id="KW-0472">Membrane</keyword>
<dbReference type="OrthoDB" id="3265906at2759"/>
<feature type="binding site" evidence="5">
    <location>
        <position position="152"/>
    </location>
    <ligand>
        <name>S-adenosyl-L-methionine</name>
        <dbReference type="ChEBI" id="CHEBI:59789"/>
    </ligand>
</feature>
<keyword evidence="1 5" id="KW-0489">Methyltransferase</keyword>
<comment type="catalytic activity">
    <reaction evidence="5">
        <text>a 3-demethylubiquinol + S-adenosyl-L-methionine = a ubiquinol + S-adenosyl-L-homocysteine + H(+)</text>
        <dbReference type="Rhea" id="RHEA:44380"/>
        <dbReference type="Rhea" id="RHEA-COMP:9566"/>
        <dbReference type="Rhea" id="RHEA-COMP:10914"/>
        <dbReference type="ChEBI" id="CHEBI:15378"/>
        <dbReference type="ChEBI" id="CHEBI:17976"/>
        <dbReference type="ChEBI" id="CHEBI:57856"/>
        <dbReference type="ChEBI" id="CHEBI:59789"/>
        <dbReference type="ChEBI" id="CHEBI:84422"/>
        <dbReference type="EC" id="2.1.1.64"/>
    </reaction>
</comment>
<keyword evidence="5" id="KW-0496">Mitochondrion</keyword>
<keyword evidence="3 5" id="KW-0831">Ubiquinone biosynthesis</keyword>
<keyword evidence="5" id="KW-0479">Metal-binding</keyword>
<feature type="binding site" evidence="5">
    <location>
        <position position="196"/>
    </location>
    <ligand>
        <name>Mg(2+)</name>
        <dbReference type="ChEBI" id="CHEBI:18420"/>
    </ligand>
</feature>
<feature type="binding site" evidence="5">
    <location>
        <position position="200"/>
    </location>
    <ligand>
        <name>Mg(2+)</name>
        <dbReference type="ChEBI" id="CHEBI:18420"/>
    </ligand>
</feature>
<evidence type="ECO:0000313" key="7">
    <source>
        <dbReference type="Proteomes" id="UP000000689"/>
    </source>
</evidence>
<evidence type="ECO:0000256" key="4">
    <source>
        <dbReference type="ARBA" id="ARBA00022691"/>
    </source>
</evidence>
<feature type="binding site" evidence="5">
    <location>
        <position position="195"/>
    </location>
    <ligand>
        <name>S-adenosyl-L-methionine</name>
        <dbReference type="ChEBI" id="CHEBI:59789"/>
    </ligand>
</feature>
<keyword evidence="4 5" id="KW-0949">S-adenosyl-L-methionine</keyword>
<dbReference type="Gene3D" id="3.40.50.150">
    <property type="entry name" value="Vaccinia Virus protein VP39"/>
    <property type="match status" value="1"/>
</dbReference>